<dbReference type="Proteomes" id="UP000000442">
    <property type="component" value="Chromosome"/>
</dbReference>
<feature type="domain" description="DUF3786" evidence="1">
    <location>
        <begin position="22"/>
        <end position="197"/>
    </location>
</feature>
<dbReference type="KEGG" id="dat:HRM2_34640"/>
<organism evidence="2 3">
    <name type="scientific">Desulforapulum autotrophicum (strain ATCC 43914 / DSM 3382 / VKM B-1955 / HRM2)</name>
    <name type="common">Desulfobacterium autotrophicum</name>
    <dbReference type="NCBI Taxonomy" id="177437"/>
    <lineage>
        <taxon>Bacteria</taxon>
        <taxon>Pseudomonadati</taxon>
        <taxon>Thermodesulfobacteriota</taxon>
        <taxon>Desulfobacteria</taxon>
        <taxon>Desulfobacterales</taxon>
        <taxon>Desulfobacteraceae</taxon>
        <taxon>Desulforapulum</taxon>
    </lineage>
</organism>
<evidence type="ECO:0000313" key="3">
    <source>
        <dbReference type="Proteomes" id="UP000000442"/>
    </source>
</evidence>
<dbReference type="RefSeq" id="WP_015905292.1">
    <property type="nucleotide sequence ID" value="NC_012108.1"/>
</dbReference>
<proteinExistence type="predicted"/>
<accession>C0Q934</accession>
<dbReference type="HOGENOM" id="CLU_106581_2_0_7"/>
<gene>
    <name evidence="2" type="ordered locus">HRM2_34640</name>
</gene>
<dbReference type="Pfam" id="PF12654">
    <property type="entry name" value="DUF3786"/>
    <property type="match status" value="1"/>
</dbReference>
<keyword evidence="3" id="KW-1185">Reference proteome</keyword>
<reference evidence="2 3" key="1">
    <citation type="journal article" date="2009" name="Environ. Microbiol.">
        <title>Genome sequence of Desulfobacterium autotrophicum HRM2, a marine sulfate reducer oxidizing organic carbon completely to carbon dioxide.</title>
        <authorList>
            <person name="Strittmatter A.W."/>
            <person name="Liesegang H."/>
            <person name="Rabus R."/>
            <person name="Decker I."/>
            <person name="Amann J."/>
            <person name="Andres S."/>
            <person name="Henne A."/>
            <person name="Fricke W.F."/>
            <person name="Martinez-Arias R."/>
            <person name="Bartels D."/>
            <person name="Goesmann A."/>
            <person name="Krause L."/>
            <person name="Puehler A."/>
            <person name="Klenk H.P."/>
            <person name="Richter M."/>
            <person name="Schuler M."/>
            <person name="Gloeckner F.O."/>
            <person name="Meyerdierks A."/>
            <person name="Gottschalk G."/>
            <person name="Amann R."/>
        </authorList>
    </citation>
    <scope>NUCLEOTIDE SEQUENCE [LARGE SCALE GENOMIC DNA]</scope>
    <source>
        <strain evidence="3">ATCC 43914 / DSM 3382 / HRM2</strain>
    </source>
</reference>
<evidence type="ECO:0000313" key="2">
    <source>
        <dbReference type="EMBL" id="ACN16539.1"/>
    </source>
</evidence>
<evidence type="ECO:0000259" key="1">
    <source>
        <dbReference type="Pfam" id="PF12654"/>
    </source>
</evidence>
<dbReference type="InterPro" id="IPR024264">
    <property type="entry name" value="DUF3786"/>
</dbReference>
<dbReference type="OrthoDB" id="5418701at2"/>
<name>C0Q934_DESAH</name>
<sequence>MKQAPVFDEIYRQYLADVSAIDLKGIGNSLGIKVDGDGATIPFYGIAHRVSGMGVMDEKGKRPIHAVSVILFKYLFLCPGQAPPVAGEWVKYHSFPDAAPYKQGFRNTAEQPISKAFSGKLDDLKRACTVLGGQPGEAPYSCDLAIRFPVLPKVSLLMVFNDQDEEFPAECSILFEEHADAYLDMECLAMLGMVLATWLKNGPDYRDGNI</sequence>
<dbReference type="AlphaFoldDB" id="C0Q934"/>
<dbReference type="STRING" id="177437.HRM2_34640"/>
<dbReference type="EMBL" id="CP001087">
    <property type="protein sequence ID" value="ACN16539.1"/>
    <property type="molecule type" value="Genomic_DNA"/>
</dbReference>
<dbReference type="eggNOG" id="COG1456">
    <property type="taxonomic scope" value="Bacteria"/>
</dbReference>
<protein>
    <recommendedName>
        <fullName evidence="1">DUF3786 domain-containing protein</fullName>
    </recommendedName>
</protein>